<dbReference type="Pfam" id="PF23357">
    <property type="entry name" value="DUF7088"/>
    <property type="match status" value="1"/>
</dbReference>
<evidence type="ECO:0000259" key="7">
    <source>
        <dbReference type="Pfam" id="PF09822"/>
    </source>
</evidence>
<evidence type="ECO:0000256" key="6">
    <source>
        <dbReference type="SAM" id="Phobius"/>
    </source>
</evidence>
<feature type="transmembrane region" description="Helical" evidence="6">
    <location>
        <begin position="95"/>
        <end position="119"/>
    </location>
</feature>
<organism evidence="10 11">
    <name type="scientific">Prolixibacter denitrificans</name>
    <dbReference type="NCBI Taxonomy" id="1541063"/>
    <lineage>
        <taxon>Bacteria</taxon>
        <taxon>Pseudomonadati</taxon>
        <taxon>Bacteroidota</taxon>
        <taxon>Bacteroidia</taxon>
        <taxon>Marinilabiliales</taxon>
        <taxon>Prolixibacteraceae</taxon>
        <taxon>Prolixibacter</taxon>
    </lineage>
</organism>
<dbReference type="Proteomes" id="UP000396862">
    <property type="component" value="Unassembled WGS sequence"/>
</dbReference>
<feature type="transmembrane region" description="Helical" evidence="6">
    <location>
        <begin position="139"/>
        <end position="158"/>
    </location>
</feature>
<evidence type="ECO:0000256" key="3">
    <source>
        <dbReference type="ARBA" id="ARBA00022692"/>
    </source>
</evidence>
<dbReference type="Pfam" id="PF09822">
    <property type="entry name" value="ABC_transp_aux"/>
    <property type="match status" value="1"/>
</dbReference>
<dbReference type="PANTHER" id="PTHR30294">
    <property type="entry name" value="MEMBRANE COMPONENT OF ABC TRANSPORTER YHHJ-RELATED"/>
    <property type="match status" value="1"/>
</dbReference>
<dbReference type="Pfam" id="PF12679">
    <property type="entry name" value="ABC2_membrane_2"/>
    <property type="match status" value="1"/>
</dbReference>
<dbReference type="GO" id="GO:0005886">
    <property type="term" value="C:plasma membrane"/>
    <property type="evidence" value="ECO:0007669"/>
    <property type="project" value="UniProtKB-SubCell"/>
</dbReference>
<evidence type="ECO:0000313" key="10">
    <source>
        <dbReference type="EMBL" id="PSK81416.1"/>
    </source>
</evidence>
<dbReference type="InterPro" id="IPR019860">
    <property type="entry name" value="Motility-assoc_ABC_perm_GldF"/>
</dbReference>
<reference evidence="10 11" key="1">
    <citation type="submission" date="2018-03" db="EMBL/GenBank/DDBJ databases">
        <title>Genomic Encyclopedia of Archaeal and Bacterial Type Strains, Phase II (KMG-II): from individual species to whole genera.</title>
        <authorList>
            <person name="Goeker M."/>
        </authorList>
    </citation>
    <scope>NUCLEOTIDE SEQUENCE [LARGE SCALE GENOMIC DNA]</scope>
    <source>
        <strain evidence="10 11">DSM 27267</strain>
    </source>
</reference>
<dbReference type="InterPro" id="IPR051449">
    <property type="entry name" value="ABC-2_transporter_component"/>
</dbReference>
<dbReference type="InterPro" id="IPR055396">
    <property type="entry name" value="DUF7088"/>
</dbReference>
<keyword evidence="2" id="KW-1003">Cell membrane</keyword>
<evidence type="ECO:0000256" key="1">
    <source>
        <dbReference type="ARBA" id="ARBA00004651"/>
    </source>
</evidence>
<dbReference type="Proteomes" id="UP000240621">
    <property type="component" value="Unassembled WGS sequence"/>
</dbReference>
<feature type="transmembrane region" description="Helical" evidence="6">
    <location>
        <begin position="12"/>
        <end position="36"/>
    </location>
</feature>
<feature type="domain" description="ABC-type uncharacterised transport system" evidence="7">
    <location>
        <begin position="434"/>
        <end position="741"/>
    </location>
</feature>
<feature type="transmembrane region" description="Helical" evidence="6">
    <location>
        <begin position="252"/>
        <end position="271"/>
    </location>
</feature>
<evidence type="ECO:0000259" key="8">
    <source>
        <dbReference type="Pfam" id="PF23357"/>
    </source>
</evidence>
<evidence type="ECO:0000256" key="5">
    <source>
        <dbReference type="ARBA" id="ARBA00023136"/>
    </source>
</evidence>
<gene>
    <name evidence="10" type="ORF">CLV93_10919</name>
    <name evidence="9" type="ORF">JCM18694_13600</name>
</gene>
<name>A0A2P8C8Y0_9BACT</name>
<feature type="transmembrane region" description="Helical" evidence="6">
    <location>
        <begin position="778"/>
        <end position="798"/>
    </location>
</feature>
<feature type="transmembrane region" description="Helical" evidence="6">
    <location>
        <begin position="220"/>
        <end position="240"/>
    </location>
</feature>
<dbReference type="OrthoDB" id="9777219at2"/>
<evidence type="ECO:0000313" key="9">
    <source>
        <dbReference type="EMBL" id="GET21114.1"/>
    </source>
</evidence>
<dbReference type="GO" id="GO:0140359">
    <property type="term" value="F:ABC-type transporter activity"/>
    <property type="evidence" value="ECO:0007669"/>
    <property type="project" value="InterPro"/>
</dbReference>
<dbReference type="NCBIfam" id="TIGR03521">
    <property type="entry name" value="GldG"/>
    <property type="match status" value="1"/>
</dbReference>
<feature type="transmembrane region" description="Helical" evidence="6">
    <location>
        <begin position="56"/>
        <end position="74"/>
    </location>
</feature>
<protein>
    <submittedName>
        <fullName evidence="10">ABC-2 type transport system permease protein</fullName>
    </submittedName>
</protein>
<evidence type="ECO:0000256" key="2">
    <source>
        <dbReference type="ARBA" id="ARBA00022475"/>
    </source>
</evidence>
<dbReference type="EMBL" id="PYGC01000009">
    <property type="protein sequence ID" value="PSK81416.1"/>
    <property type="molecule type" value="Genomic_DNA"/>
</dbReference>
<dbReference type="RefSeq" id="WP_106543100.1">
    <property type="nucleotide sequence ID" value="NZ_BLAU01000001.1"/>
</dbReference>
<evidence type="ECO:0000256" key="4">
    <source>
        <dbReference type="ARBA" id="ARBA00022989"/>
    </source>
</evidence>
<dbReference type="PANTHER" id="PTHR30294:SF29">
    <property type="entry name" value="MULTIDRUG ABC TRANSPORTER PERMEASE YBHS-RELATED"/>
    <property type="match status" value="1"/>
</dbReference>
<dbReference type="EMBL" id="BLAU01000001">
    <property type="protein sequence ID" value="GET21114.1"/>
    <property type="molecule type" value="Genomic_DNA"/>
</dbReference>
<dbReference type="InterPro" id="IPR019196">
    <property type="entry name" value="ABC_transp_unknown"/>
</dbReference>
<feature type="transmembrane region" description="Helical" evidence="6">
    <location>
        <begin position="165"/>
        <end position="182"/>
    </location>
</feature>
<dbReference type="AlphaFoldDB" id="A0A2P8C8Y0"/>
<comment type="caution">
    <text evidence="10">The sequence shown here is derived from an EMBL/GenBank/DDBJ whole genome shotgun (WGS) entry which is preliminary data.</text>
</comment>
<evidence type="ECO:0000313" key="11">
    <source>
        <dbReference type="Proteomes" id="UP000240621"/>
    </source>
</evidence>
<evidence type="ECO:0000313" key="12">
    <source>
        <dbReference type="Proteomes" id="UP000396862"/>
    </source>
</evidence>
<sequence>MYSLFRKEINQFFGSLIGYLVIVVFLLSTGLFLWVFNGNYNIPDNGYATLDGLFSMAPWVYLFLIPAVTMRMFADEKRTGTMELLLTRPLSTFQLVLAKYLAALVVVALSLAPTLLYFFSVYHLGNPVGSIDTGATWGSYLGLFFLAAIYLSIGLFASSLTDNQIVAFILALFLSFFWYTGFDFVAGLPVPSGVAETLSSLGINQHYESVSRGVLDSRDLYYFLVMVGLFLLLTQISLFWKRFPKKRAVLRLGIYIAATALAAVLMTNHFFRIDFTAEKRFTLADQTREIMKEVDQPAVVNVYLKGDMLPAGFRKLAKAVKEKLIDMNVYAGAPVHVQFIDPYQEVKPSQRKGYFDSLVDEGLKPTDLRIKTDQGTSTRLVFPSAVVRLHGHQTVVNFLQNDPSLPAEENLNRSVELLEYQFARAFRVLMQKKKPKVAFLTGHHELDQWQVKDFSNALSENYDVVRITPDDLLAAPDSFRAVIVADPEKAFPERDKFALDQYAMKGGRLMWLIDPVQVSMDSLSEGMMTLAFPRKLNLQDQLFHYGVRLNHDLVQDVQCRMIPVNTALTGQPPKFTPAPWYFSPLLMPSQNSPVGKNLNRLMADFVSSLELVGENQDVKKTVLLTSSAYARTTETPMEVSLDMINEPPARELFTQHHIPVGVLLEGRFSSVFKNRMLTELHLPNGMEPKYESPHTKMMVFSDGNLIANKVHKGPKGVQILPLGYDRYAKQTFGNKAFFVNAVQYLCDDSGLMELRTRTVKLRLLDKVRLREEKLKWQLLNLLVPVLFILLFGVVFNFIRRKRYAH</sequence>
<accession>A0A2P8C8Y0</accession>
<dbReference type="InterPro" id="IPR019863">
    <property type="entry name" value="Motility-assoc_ABC-rel_GldG"/>
</dbReference>
<comment type="subcellular location">
    <subcellularLocation>
        <location evidence="1">Cell membrane</location>
        <topology evidence="1">Multi-pass membrane protein</topology>
    </subcellularLocation>
</comment>
<feature type="domain" description="DUF7088" evidence="8">
    <location>
        <begin position="278"/>
        <end position="388"/>
    </location>
</feature>
<keyword evidence="5 6" id="KW-0472">Membrane</keyword>
<reference evidence="9 12" key="2">
    <citation type="submission" date="2019-10" db="EMBL/GenBank/DDBJ databases">
        <title>Prolixibacter strains distinguished by the presence of nitrate reductase genes were adept at nitrate-dependent anaerobic corrosion of metallic iron and carbon steel.</title>
        <authorList>
            <person name="Iino T."/>
            <person name="Shono N."/>
            <person name="Ito K."/>
            <person name="Nakamura R."/>
            <person name="Sueoka K."/>
            <person name="Harayama S."/>
            <person name="Ohkuma M."/>
        </authorList>
    </citation>
    <scope>NUCLEOTIDE SEQUENCE [LARGE SCALE GENOMIC DNA]</scope>
    <source>
        <strain evidence="9 12">MIC1-1</strain>
    </source>
</reference>
<dbReference type="NCBIfam" id="TIGR03518">
    <property type="entry name" value="ABC_perm_GldF"/>
    <property type="match status" value="1"/>
</dbReference>
<keyword evidence="3 6" id="KW-0812">Transmembrane</keyword>
<proteinExistence type="predicted"/>
<keyword evidence="12" id="KW-1185">Reference proteome</keyword>
<keyword evidence="4 6" id="KW-1133">Transmembrane helix</keyword>